<dbReference type="EMBL" id="CDGJ01000092">
    <property type="protein sequence ID" value="CEJ08731.1"/>
    <property type="molecule type" value="Genomic_DNA"/>
</dbReference>
<gene>
    <name evidence="7" type="ORF">DEACI_2848</name>
    <name evidence="8" type="ORF">DEACI_3211</name>
</gene>
<evidence type="ECO:0000256" key="2">
    <source>
        <dbReference type="ARBA" id="ARBA00007441"/>
    </source>
</evidence>
<reference evidence="8" key="1">
    <citation type="submission" date="2014-11" db="EMBL/GenBank/DDBJ databases">
        <authorList>
            <person name="Hornung B.V."/>
        </authorList>
    </citation>
    <scope>NUCLEOTIDE SEQUENCE</scope>
    <source>
        <strain evidence="8">INE</strain>
    </source>
</reference>
<feature type="domain" description="Aminotransferase class I/classII large" evidence="6">
    <location>
        <begin position="118"/>
        <end position="459"/>
    </location>
</feature>
<evidence type="ECO:0000313" key="9">
    <source>
        <dbReference type="Proteomes" id="UP001071230"/>
    </source>
</evidence>
<evidence type="ECO:0000256" key="5">
    <source>
        <dbReference type="ARBA" id="ARBA00022898"/>
    </source>
</evidence>
<dbReference type="EMBL" id="LR746496">
    <property type="protein sequence ID" value="CAA7602175.1"/>
    <property type="molecule type" value="Genomic_DNA"/>
</dbReference>
<organism evidence="7">
    <name type="scientific">Acididesulfobacillus acetoxydans</name>
    <dbReference type="NCBI Taxonomy" id="1561005"/>
    <lineage>
        <taxon>Bacteria</taxon>
        <taxon>Bacillati</taxon>
        <taxon>Bacillota</taxon>
        <taxon>Clostridia</taxon>
        <taxon>Eubacteriales</taxon>
        <taxon>Peptococcaceae</taxon>
        <taxon>Acididesulfobacillus</taxon>
    </lineage>
</organism>
<dbReference type="PANTHER" id="PTHR46383">
    <property type="entry name" value="ASPARTATE AMINOTRANSFERASE"/>
    <property type="match status" value="1"/>
</dbReference>
<keyword evidence="9" id="KW-1185">Reference proteome</keyword>
<proteinExistence type="inferred from homology"/>
<comment type="similarity">
    <text evidence="2">Belongs to the class-I pyridoxal-phosphate-dependent aminotransferase family.</text>
</comment>
<evidence type="ECO:0000256" key="3">
    <source>
        <dbReference type="ARBA" id="ARBA00022576"/>
    </source>
</evidence>
<dbReference type="AlphaFoldDB" id="A0A8S0Y3K8"/>
<dbReference type="InterPro" id="IPR015422">
    <property type="entry name" value="PyrdxlP-dep_Trfase_small"/>
</dbReference>
<dbReference type="InterPro" id="IPR050596">
    <property type="entry name" value="AspAT/PAT-like"/>
</dbReference>
<keyword evidence="3 7" id="KW-0032">Aminotransferase</keyword>
<dbReference type="InterPro" id="IPR004839">
    <property type="entry name" value="Aminotransferase_I/II_large"/>
</dbReference>
<name>A0A8S0Y3K8_9FIRM</name>
<dbReference type="PANTHER" id="PTHR46383:SF1">
    <property type="entry name" value="ASPARTATE AMINOTRANSFERASE"/>
    <property type="match status" value="1"/>
</dbReference>
<evidence type="ECO:0000313" key="7">
    <source>
        <dbReference type="EMBL" id="CAA7602175.1"/>
    </source>
</evidence>
<dbReference type="Gene3D" id="3.90.1150.10">
    <property type="entry name" value="Aspartate Aminotransferase, domain 1"/>
    <property type="match status" value="1"/>
</dbReference>
<dbReference type="InterPro" id="IPR015421">
    <property type="entry name" value="PyrdxlP-dep_Trfase_major"/>
</dbReference>
<evidence type="ECO:0000256" key="1">
    <source>
        <dbReference type="ARBA" id="ARBA00001933"/>
    </source>
</evidence>
<evidence type="ECO:0000256" key="4">
    <source>
        <dbReference type="ARBA" id="ARBA00022679"/>
    </source>
</evidence>
<dbReference type="GO" id="GO:0006520">
    <property type="term" value="P:amino acid metabolic process"/>
    <property type="evidence" value="ECO:0007669"/>
    <property type="project" value="InterPro"/>
</dbReference>
<dbReference type="CDD" id="cd00609">
    <property type="entry name" value="AAT_like"/>
    <property type="match status" value="1"/>
</dbReference>
<dbReference type="GO" id="GO:0030170">
    <property type="term" value="F:pyridoxal phosphate binding"/>
    <property type="evidence" value="ECO:0007669"/>
    <property type="project" value="InterPro"/>
</dbReference>
<dbReference type="Gene3D" id="3.40.640.10">
    <property type="entry name" value="Type I PLP-dependent aspartate aminotransferase-like (Major domain)"/>
    <property type="match status" value="1"/>
</dbReference>
<accession>A0A8S0Y3K8</accession>
<evidence type="ECO:0000313" key="8">
    <source>
        <dbReference type="EMBL" id="CEJ08731.1"/>
    </source>
</evidence>
<dbReference type="KEGG" id="aacx:DEACI_2848"/>
<dbReference type="Proteomes" id="UP000836597">
    <property type="component" value="Chromosome"/>
</dbReference>
<dbReference type="Proteomes" id="UP001071230">
    <property type="component" value="Unassembled WGS sequence"/>
</dbReference>
<dbReference type="InterPro" id="IPR015424">
    <property type="entry name" value="PyrdxlP-dep_Trfase"/>
</dbReference>
<dbReference type="SUPFAM" id="SSF53383">
    <property type="entry name" value="PLP-dependent transferases"/>
    <property type="match status" value="1"/>
</dbReference>
<dbReference type="NCBIfam" id="NF006388">
    <property type="entry name" value="PRK08637.1"/>
    <property type="match status" value="1"/>
</dbReference>
<comment type="cofactor">
    <cofactor evidence="1">
        <name>pyridoxal 5'-phosphate</name>
        <dbReference type="ChEBI" id="CHEBI:597326"/>
    </cofactor>
</comment>
<sequence length="474" mass="53264">MDNREQRYGIAAAGWAEVEPNERRKGGFLCRCGRHGVACELMNAIVEDLNGKIRRGNPYVYELLSGLGRELYFPRGILTQSAEAKEQAYRFDATIGIATENGQPLYLPLIQETLSDYEPKELYPYAPAAGKPELRQAWREKMLRENPSLRDKSFSQPVVTSALTHGLSIVADMFAEAGDAVILPDKLWGNYNLIFSVRRGAGMKTFPFFSSEGLFNVRGLRETLLKQRTRKKAILLLNFPNNPTGYTPGEREAAGIVEAVREAAEAGINLVVVTDDAYFGLFYEDTLKESLFGRIAQIHPRVLAVKVDGATKEEYVWGFRVGFLTFSAGHPEVHRALENKAMGCIRGTVSSVTHPSQSFVLHALKSPAFRQEKEEKYLLLKERALEVKKILAADKFAEVWEPYPFNSGYFMCLRLKSVKAETLRRHLLQHYGVGVISLGDSDLRIAFSSVAKEDLAQLFELVYQGVKDLKQLRD</sequence>
<keyword evidence="4" id="KW-0808">Transferase</keyword>
<keyword evidence="5" id="KW-0663">Pyridoxal phosphate</keyword>
<reference evidence="7" key="2">
    <citation type="submission" date="2020-01" db="EMBL/GenBank/DDBJ databases">
        <authorList>
            <person name="Hornung B."/>
        </authorList>
    </citation>
    <scope>NUCLEOTIDE SEQUENCE</scope>
    <source>
        <strain evidence="7">PacBioINE</strain>
    </source>
</reference>
<evidence type="ECO:0000259" key="6">
    <source>
        <dbReference type="Pfam" id="PF00155"/>
    </source>
</evidence>
<protein>
    <submittedName>
        <fullName evidence="7">Aminotransferase class I and II</fullName>
    </submittedName>
</protein>
<dbReference type="GO" id="GO:0008483">
    <property type="term" value="F:transaminase activity"/>
    <property type="evidence" value="ECO:0007669"/>
    <property type="project" value="UniProtKB-KW"/>
</dbReference>
<dbReference type="Pfam" id="PF00155">
    <property type="entry name" value="Aminotran_1_2"/>
    <property type="match status" value="1"/>
</dbReference>